<comment type="caution">
    <text evidence="1">The sequence shown here is derived from an EMBL/GenBank/DDBJ whole genome shotgun (WGS) entry which is preliminary data.</text>
</comment>
<gene>
    <name evidence="1" type="ORF">JKIAZH3_G9374</name>
</gene>
<evidence type="ECO:0000313" key="1">
    <source>
        <dbReference type="EMBL" id="CAD6914450.1"/>
    </source>
</evidence>
<reference evidence="1" key="1">
    <citation type="submission" date="2020-10" db="EMBL/GenBank/DDBJ databases">
        <authorList>
            <person name="Sedaghatjoo S."/>
        </authorList>
    </citation>
    <scope>NUCLEOTIDE SEQUENCE</scope>
    <source>
        <strain evidence="1">AZH3</strain>
    </source>
</reference>
<sequence length="126" mass="14172">MSSRHACVVPLQRQEGIPKKSTCVQADLILTGFESLYRGIAEHRLPHTVNQFADRFNARGGPFRQILFLFGQLCPTGKPQSQDNNGKELHCKVALPLATQIFRGVAHHEDARGWRHILLYLLRSGS</sequence>
<evidence type="ECO:0000313" key="2">
    <source>
        <dbReference type="Proteomes" id="UP000836402"/>
    </source>
</evidence>
<name>A0ABN7INQ3_9BASI</name>
<accession>A0ABN7INQ3</accession>
<organism evidence="1 2">
    <name type="scientific">Tilletia caries</name>
    <name type="common">wheat bunt fungus</name>
    <dbReference type="NCBI Taxonomy" id="13290"/>
    <lineage>
        <taxon>Eukaryota</taxon>
        <taxon>Fungi</taxon>
        <taxon>Dikarya</taxon>
        <taxon>Basidiomycota</taxon>
        <taxon>Ustilaginomycotina</taxon>
        <taxon>Exobasidiomycetes</taxon>
        <taxon>Tilletiales</taxon>
        <taxon>Tilletiaceae</taxon>
        <taxon>Tilletia</taxon>
    </lineage>
</organism>
<dbReference type="EMBL" id="CAJHJG010001759">
    <property type="protein sequence ID" value="CAD6914450.1"/>
    <property type="molecule type" value="Genomic_DNA"/>
</dbReference>
<protein>
    <submittedName>
        <fullName evidence="1">Uncharacterized protein</fullName>
    </submittedName>
</protein>
<keyword evidence="2" id="KW-1185">Reference proteome</keyword>
<proteinExistence type="predicted"/>
<dbReference type="Proteomes" id="UP000836402">
    <property type="component" value="Unassembled WGS sequence"/>
</dbReference>